<dbReference type="EMBL" id="FTOA01000009">
    <property type="protein sequence ID" value="SIT16675.1"/>
    <property type="molecule type" value="Genomic_DNA"/>
</dbReference>
<feature type="binding site" evidence="7">
    <location>
        <position position="232"/>
    </location>
    <ligand>
        <name>FMN</name>
        <dbReference type="ChEBI" id="CHEBI:58210"/>
    </ligand>
</feature>
<protein>
    <submittedName>
        <fullName evidence="9">4-hydroxymandelate oxidase</fullName>
    </submittedName>
</protein>
<dbReference type="Proteomes" id="UP000185678">
    <property type="component" value="Unassembled WGS sequence"/>
</dbReference>
<dbReference type="InterPro" id="IPR013785">
    <property type="entry name" value="Aldolase_TIM"/>
</dbReference>
<keyword evidence="4" id="KW-0560">Oxidoreductase</keyword>
<dbReference type="PANTHER" id="PTHR10578">
    <property type="entry name" value="S -2-HYDROXY-ACID OXIDASE-RELATED"/>
    <property type="match status" value="1"/>
</dbReference>
<evidence type="ECO:0000256" key="3">
    <source>
        <dbReference type="ARBA" id="ARBA00022643"/>
    </source>
</evidence>
<keyword evidence="2 7" id="KW-0285">Flavoprotein</keyword>
<dbReference type="InterPro" id="IPR037396">
    <property type="entry name" value="FMN_HAD"/>
</dbReference>
<evidence type="ECO:0000313" key="10">
    <source>
        <dbReference type="Proteomes" id="UP000185678"/>
    </source>
</evidence>
<comment type="similarity">
    <text evidence="5">Belongs to the FMN-dependent alpha-hydroxy acid dehydrogenase family.</text>
</comment>
<feature type="binding site" evidence="7">
    <location>
        <begin position="287"/>
        <end position="291"/>
    </location>
    <ligand>
        <name>FMN</name>
        <dbReference type="ChEBI" id="CHEBI:58210"/>
    </ligand>
</feature>
<evidence type="ECO:0000259" key="8">
    <source>
        <dbReference type="PROSITE" id="PS51349"/>
    </source>
</evidence>
<proteinExistence type="inferred from homology"/>
<dbReference type="InterPro" id="IPR012133">
    <property type="entry name" value="Alpha-hydoxy_acid_DH_FMN"/>
</dbReference>
<dbReference type="OrthoDB" id="9770452at2"/>
<dbReference type="GO" id="GO:0010181">
    <property type="term" value="F:FMN binding"/>
    <property type="evidence" value="ECO:0007669"/>
    <property type="project" value="InterPro"/>
</dbReference>
<dbReference type="RefSeq" id="WP_076401938.1">
    <property type="nucleotide sequence ID" value="NZ_FTOA01000009.1"/>
</dbReference>
<feature type="binding site" evidence="7">
    <location>
        <position position="110"/>
    </location>
    <ligand>
        <name>FMN</name>
        <dbReference type="ChEBI" id="CHEBI:58210"/>
    </ligand>
</feature>
<keyword evidence="10" id="KW-1185">Reference proteome</keyword>
<dbReference type="Pfam" id="PF01070">
    <property type="entry name" value="FMN_dh"/>
    <property type="match status" value="1"/>
</dbReference>
<feature type="binding site" evidence="7">
    <location>
        <position position="159"/>
    </location>
    <ligand>
        <name>FMN</name>
        <dbReference type="ChEBI" id="CHEBI:58210"/>
    </ligand>
</feature>
<evidence type="ECO:0000256" key="5">
    <source>
        <dbReference type="ARBA" id="ARBA00024042"/>
    </source>
</evidence>
<feature type="binding site" evidence="7">
    <location>
        <position position="133"/>
    </location>
    <ligand>
        <name>glyoxylate</name>
        <dbReference type="ChEBI" id="CHEBI:36655"/>
    </ligand>
</feature>
<evidence type="ECO:0000256" key="4">
    <source>
        <dbReference type="ARBA" id="ARBA00023002"/>
    </source>
</evidence>
<feature type="binding site" evidence="7">
    <location>
        <position position="254"/>
    </location>
    <ligand>
        <name>FMN</name>
        <dbReference type="ChEBI" id="CHEBI:58210"/>
    </ligand>
</feature>
<organism evidence="9 10">
    <name type="scientific">Insolitispirillum peregrinum</name>
    <dbReference type="NCBI Taxonomy" id="80876"/>
    <lineage>
        <taxon>Bacteria</taxon>
        <taxon>Pseudomonadati</taxon>
        <taxon>Pseudomonadota</taxon>
        <taxon>Alphaproteobacteria</taxon>
        <taxon>Rhodospirillales</taxon>
        <taxon>Novispirillaceae</taxon>
        <taxon>Insolitispirillum</taxon>
    </lineage>
</organism>
<feature type="binding site" evidence="7">
    <location>
        <position position="259"/>
    </location>
    <ligand>
        <name>glyoxylate</name>
        <dbReference type="ChEBI" id="CHEBI:36655"/>
    </ligand>
</feature>
<evidence type="ECO:0000256" key="2">
    <source>
        <dbReference type="ARBA" id="ARBA00022630"/>
    </source>
</evidence>
<feature type="active site" description="Proton acceptor" evidence="6">
    <location>
        <position position="256"/>
    </location>
</feature>
<evidence type="ECO:0000256" key="1">
    <source>
        <dbReference type="ARBA" id="ARBA00001917"/>
    </source>
</evidence>
<keyword evidence="3 7" id="KW-0288">FMN</keyword>
<dbReference type="PIRSF" id="PIRSF000138">
    <property type="entry name" value="Al-hdrx_acd_dh"/>
    <property type="match status" value="1"/>
</dbReference>
<reference evidence="9 10" key="1">
    <citation type="submission" date="2017-01" db="EMBL/GenBank/DDBJ databases">
        <authorList>
            <person name="Mah S.A."/>
            <person name="Swanson W.J."/>
            <person name="Moy G.W."/>
            <person name="Vacquier V.D."/>
        </authorList>
    </citation>
    <scope>NUCLEOTIDE SEQUENCE [LARGE SCALE GENOMIC DNA]</scope>
    <source>
        <strain evidence="9 10">DSM 11589</strain>
    </source>
</reference>
<feature type="binding site" evidence="7">
    <location>
        <begin position="81"/>
        <end position="83"/>
    </location>
    <ligand>
        <name>FMN</name>
        <dbReference type="ChEBI" id="CHEBI:58210"/>
    </ligand>
</feature>
<dbReference type="CDD" id="cd02809">
    <property type="entry name" value="alpha_hydroxyacid_oxid_FMN"/>
    <property type="match status" value="1"/>
</dbReference>
<feature type="domain" description="FMN hydroxy acid dehydrogenase" evidence="8">
    <location>
        <begin position="2"/>
        <end position="360"/>
    </location>
</feature>
<dbReference type="InterPro" id="IPR000262">
    <property type="entry name" value="FMN-dep_DH"/>
</dbReference>
<name>A0A1N7Q1H5_9PROT</name>
<feature type="binding site" evidence="7">
    <location>
        <position position="168"/>
    </location>
    <ligand>
        <name>glyoxylate</name>
        <dbReference type="ChEBI" id="CHEBI:36655"/>
    </ligand>
</feature>
<feature type="binding site" evidence="7">
    <location>
        <begin position="310"/>
        <end position="311"/>
    </location>
    <ligand>
        <name>FMN</name>
        <dbReference type="ChEBI" id="CHEBI:58210"/>
    </ligand>
</feature>
<dbReference type="Gene3D" id="3.20.20.70">
    <property type="entry name" value="Aldolase class I"/>
    <property type="match status" value="1"/>
</dbReference>
<dbReference type="PANTHER" id="PTHR10578:SF107">
    <property type="entry name" value="2-HYDROXYACID OXIDASE 1"/>
    <property type="match status" value="1"/>
</dbReference>
<sequence length="360" mass="37777">MSIPADTVSLEDYQRVFLQRTDPAIAAYLHGAAADGLTEQDNRAAYHRLRLMPRALQSLRGAQTGLTLFGQAVPSPILIAPMAFHCLAHPEGERATATAAGLTGTVMTVSAQASQTLEEIAAVAQAPLWFQLYFQPRRADSLTLVRRAEQAGYQALVLTIDAPVSGVRNAEQRAGFVLPAGIAAVNLAGFPAPQIPRHRPGSPVFQGMLDAAPTWDDLAWLCQQTTLPVLVKGLLNPLDVDPALAAGAQGVIVSNHGGRTLDGLPATIDALPPIVQQVGGRVPVLVDGGIRRGTDIVKAIACGATAVMIGRPVLHALGVGGMVGVAHALTLLQTELEMAMALLGRPTLAEVDASVLWRRG</sequence>
<dbReference type="AlphaFoldDB" id="A0A1N7Q1H5"/>
<comment type="cofactor">
    <cofactor evidence="1">
        <name>FMN</name>
        <dbReference type="ChEBI" id="CHEBI:58210"/>
    </cofactor>
</comment>
<gene>
    <name evidence="9" type="ORF">SAMN05421779_10964</name>
</gene>
<evidence type="ECO:0000256" key="7">
    <source>
        <dbReference type="PIRSR" id="PIRSR000138-2"/>
    </source>
</evidence>
<feature type="binding site" evidence="7">
    <location>
        <position position="256"/>
    </location>
    <ligand>
        <name>glyoxylate</name>
        <dbReference type="ChEBI" id="CHEBI:36655"/>
    </ligand>
</feature>
<accession>A0A1N7Q1H5</accession>
<feature type="binding site" evidence="7">
    <location>
        <position position="28"/>
    </location>
    <ligand>
        <name>glyoxylate</name>
        <dbReference type="ChEBI" id="CHEBI:36655"/>
    </ligand>
</feature>
<dbReference type="GO" id="GO:0016614">
    <property type="term" value="F:oxidoreductase activity, acting on CH-OH group of donors"/>
    <property type="evidence" value="ECO:0007669"/>
    <property type="project" value="UniProtKB-ARBA"/>
</dbReference>
<dbReference type="STRING" id="80876.SAMN05421779_10964"/>
<dbReference type="FunFam" id="3.20.20.70:FF:000029">
    <property type="entry name" value="L-lactate dehydrogenase"/>
    <property type="match status" value="1"/>
</dbReference>
<dbReference type="SUPFAM" id="SSF51395">
    <property type="entry name" value="FMN-linked oxidoreductases"/>
    <property type="match status" value="1"/>
</dbReference>
<feature type="binding site" evidence="7">
    <location>
        <position position="131"/>
    </location>
    <ligand>
        <name>FMN</name>
        <dbReference type="ChEBI" id="CHEBI:58210"/>
    </ligand>
</feature>
<evidence type="ECO:0000256" key="6">
    <source>
        <dbReference type="PIRSR" id="PIRSR000138-1"/>
    </source>
</evidence>
<evidence type="ECO:0000313" key="9">
    <source>
        <dbReference type="EMBL" id="SIT16675.1"/>
    </source>
</evidence>
<dbReference type="PROSITE" id="PS51349">
    <property type="entry name" value="FMN_HYDROXY_ACID_DH_2"/>
    <property type="match status" value="1"/>
</dbReference>